<keyword evidence="5 8" id="KW-0012">Acyltransferase</keyword>
<evidence type="ECO:0000313" key="14">
    <source>
        <dbReference type="Proteomes" id="UP001165083"/>
    </source>
</evidence>
<dbReference type="FunFam" id="3.40.630.170:FF:000001">
    <property type="entry name" value="Glycylpeptide N-tetradecanoyltransferase"/>
    <property type="match status" value="1"/>
</dbReference>
<evidence type="ECO:0000256" key="3">
    <source>
        <dbReference type="ARBA" id="ARBA00022240"/>
    </source>
</evidence>
<protein>
    <recommendedName>
        <fullName evidence="3 8">Glycylpeptide N-tetradecanoyltransferase</fullName>
        <ecNumber evidence="2 8">2.3.1.97</ecNumber>
    </recommendedName>
</protein>
<dbReference type="AlphaFoldDB" id="A0A9W6U2K7"/>
<evidence type="ECO:0000256" key="7">
    <source>
        <dbReference type="ARBA" id="ARBA00062182"/>
    </source>
</evidence>
<evidence type="ECO:0000256" key="9">
    <source>
        <dbReference type="RuleBase" id="RU004178"/>
    </source>
</evidence>
<evidence type="ECO:0000256" key="4">
    <source>
        <dbReference type="ARBA" id="ARBA00022679"/>
    </source>
</evidence>
<keyword evidence="14" id="KW-1185">Reference proteome</keyword>
<comment type="subunit">
    <text evidence="7">Heterodimer composed of NMT and AK2; AK2 myristoylation stabilizes the complex.</text>
</comment>
<gene>
    <name evidence="13" type="ORF">Plil01_001016700</name>
</gene>
<dbReference type="Proteomes" id="UP001165083">
    <property type="component" value="Unassembled WGS sequence"/>
</dbReference>
<evidence type="ECO:0000256" key="6">
    <source>
        <dbReference type="ARBA" id="ARBA00059499"/>
    </source>
</evidence>
<reference evidence="13" key="1">
    <citation type="submission" date="2023-04" db="EMBL/GenBank/DDBJ databases">
        <title>Phytophthora lilii NBRC 32176.</title>
        <authorList>
            <person name="Ichikawa N."/>
            <person name="Sato H."/>
            <person name="Tonouchi N."/>
        </authorList>
    </citation>
    <scope>NUCLEOTIDE SEQUENCE</scope>
    <source>
        <strain evidence="13">NBRC 32176</strain>
    </source>
</reference>
<dbReference type="PANTHER" id="PTHR11377:SF5">
    <property type="entry name" value="GLYCYLPEPTIDE N-TETRADECANOYLTRANSFERASE"/>
    <property type="match status" value="1"/>
</dbReference>
<dbReference type="InterPro" id="IPR000903">
    <property type="entry name" value="NMT"/>
</dbReference>
<dbReference type="EC" id="2.3.1.97" evidence="2 8"/>
<dbReference type="Pfam" id="PF01233">
    <property type="entry name" value="NMT"/>
    <property type="match status" value="1"/>
</dbReference>
<dbReference type="PROSITE" id="PS00975">
    <property type="entry name" value="NMT_1"/>
    <property type="match status" value="1"/>
</dbReference>
<evidence type="ECO:0000256" key="5">
    <source>
        <dbReference type="ARBA" id="ARBA00023315"/>
    </source>
</evidence>
<feature type="domain" description="Glycylpeptide N-tetradecanoyltransferase N-terminal" evidence="11">
    <location>
        <begin position="296"/>
        <end position="454"/>
    </location>
</feature>
<evidence type="ECO:0000313" key="13">
    <source>
        <dbReference type="EMBL" id="GMF24752.1"/>
    </source>
</evidence>
<comment type="catalytic activity">
    <reaction evidence="8">
        <text>N-terminal glycyl-[protein] + tetradecanoyl-CoA = N-tetradecanoylglycyl-[protein] + CoA + H(+)</text>
        <dbReference type="Rhea" id="RHEA:15521"/>
        <dbReference type="Rhea" id="RHEA-COMP:12666"/>
        <dbReference type="Rhea" id="RHEA-COMP:12667"/>
        <dbReference type="ChEBI" id="CHEBI:15378"/>
        <dbReference type="ChEBI" id="CHEBI:57287"/>
        <dbReference type="ChEBI" id="CHEBI:57385"/>
        <dbReference type="ChEBI" id="CHEBI:64723"/>
        <dbReference type="ChEBI" id="CHEBI:133050"/>
        <dbReference type="EC" id="2.3.1.97"/>
    </reaction>
</comment>
<evidence type="ECO:0000259" key="11">
    <source>
        <dbReference type="Pfam" id="PF01233"/>
    </source>
</evidence>
<sequence>MAKPSTRIRQRTYVGIEFGHIQNAVGVNELKHLGDHLGRVVFDTNNSSLALSHRSWTEHGLEDLASRREDQPMGSQDFPVRAYFQRNVAADASLPAKSVSPVLSFSGMDLPLTTKSSRIVANPNPPAPSAQETSSPSADAPTRASPPDPVGSAPETQNAMSLGPPPALSSAADREEEVQRLARQPMVLAVVAEERREALRLLHQTRVDHTRTPPPQSSSRSNASNMSAPPAGDRPDDKLELVTVEEQEEFLQVLKQLNLAAAPPDRAAAAARKDFKFWKTQPVPALDEFPRESGAIDAPKTPADVRQEPYNMPPGFAWSEIDLTNAREAAEVYDLLTQNYVEDDDNMFRFDYSIDFLMWALTPPGFHKDWHVGVRNQKTGKLMAFISGIPVKTRVYAAVLPMAEINFLCVHKKLRTKRLAPVLIKEITRRVNLRDIWQAVYTAGVVLPMPVAQCRYFHRSLNPKKLIEVGFSRLAPRMTMTRTIKMFKLPETTAVPGFRPMQKKDVAQVTALLKTYLAKFDLVQHYDQKDVAHWMLPRDGVINAYVVENPETHKITDFTSFYHLPSTVIGHEKHNKLNAAYSFYNVATSVPLTELMNDMLVMAKKEDFDVFNALSLMDNMEFLKELKFGPGDGDLIGPCSTKLVDVCLDVGRIPYVYTGKRQRVVLSQNGTPVSKDTIDEILANLGGEMRIGSDNRAGIDRQLHRISAMRSKTDEVYGLTMRVGRALRNAACVLTDLLLSERHADKSVLRWATRAAARRR</sequence>
<organism evidence="13 14">
    <name type="scientific">Phytophthora lilii</name>
    <dbReference type="NCBI Taxonomy" id="2077276"/>
    <lineage>
        <taxon>Eukaryota</taxon>
        <taxon>Sar</taxon>
        <taxon>Stramenopiles</taxon>
        <taxon>Oomycota</taxon>
        <taxon>Peronosporomycetes</taxon>
        <taxon>Peronosporales</taxon>
        <taxon>Peronosporaceae</taxon>
        <taxon>Phytophthora</taxon>
    </lineage>
</organism>
<dbReference type="GO" id="GO:0004379">
    <property type="term" value="F:glycylpeptide N-tetradecanoyltransferase activity"/>
    <property type="evidence" value="ECO:0007669"/>
    <property type="project" value="UniProtKB-EC"/>
</dbReference>
<accession>A0A9W6U2K7</accession>
<feature type="compositionally biased region" description="Low complexity" evidence="10">
    <location>
        <begin position="217"/>
        <end position="231"/>
    </location>
</feature>
<feature type="region of interest" description="Disordered" evidence="10">
    <location>
        <begin position="116"/>
        <end position="179"/>
    </location>
</feature>
<feature type="region of interest" description="Disordered" evidence="10">
    <location>
        <begin position="203"/>
        <end position="236"/>
    </location>
</feature>
<dbReference type="OrthoDB" id="60315at2759"/>
<dbReference type="FunFam" id="3.40.630.30:FF:000042">
    <property type="entry name" value="Glycylpeptide N-tetradecanoyltransferase"/>
    <property type="match status" value="1"/>
</dbReference>
<evidence type="ECO:0000256" key="1">
    <source>
        <dbReference type="ARBA" id="ARBA00009469"/>
    </source>
</evidence>
<dbReference type="PANTHER" id="PTHR11377">
    <property type="entry name" value="N-MYRISTOYL TRANSFERASE"/>
    <property type="match status" value="1"/>
</dbReference>
<dbReference type="InterPro" id="IPR022676">
    <property type="entry name" value="NMT_N"/>
</dbReference>
<name>A0A9W6U2K7_9STRA</name>
<evidence type="ECO:0000256" key="10">
    <source>
        <dbReference type="SAM" id="MobiDB-lite"/>
    </source>
</evidence>
<feature type="domain" description="Glycylpeptide N-tetradecanoyltransferase C-terminal" evidence="12">
    <location>
        <begin position="468"/>
        <end position="635"/>
    </location>
</feature>
<dbReference type="PROSITE" id="PS00976">
    <property type="entry name" value="NMT_2"/>
    <property type="match status" value="1"/>
</dbReference>
<dbReference type="InterPro" id="IPR022677">
    <property type="entry name" value="NMT_C"/>
</dbReference>
<comment type="similarity">
    <text evidence="1 9">Belongs to the NMT family.</text>
</comment>
<dbReference type="InterPro" id="IPR016181">
    <property type="entry name" value="Acyl_CoA_acyltransferase"/>
</dbReference>
<proteinExistence type="inferred from homology"/>
<dbReference type="Gene3D" id="3.40.630.170">
    <property type="match status" value="1"/>
</dbReference>
<dbReference type="InterPro" id="IPR022678">
    <property type="entry name" value="NMT_CS"/>
</dbReference>
<dbReference type="Pfam" id="PF02799">
    <property type="entry name" value="NMT_C"/>
    <property type="match status" value="1"/>
</dbReference>
<evidence type="ECO:0000256" key="2">
    <source>
        <dbReference type="ARBA" id="ARBA00012923"/>
    </source>
</evidence>
<dbReference type="GO" id="GO:0005737">
    <property type="term" value="C:cytoplasm"/>
    <property type="evidence" value="ECO:0007669"/>
    <property type="project" value="TreeGrafter"/>
</dbReference>
<evidence type="ECO:0000256" key="8">
    <source>
        <dbReference type="RuleBase" id="RU000586"/>
    </source>
</evidence>
<evidence type="ECO:0000259" key="12">
    <source>
        <dbReference type="Pfam" id="PF02799"/>
    </source>
</evidence>
<dbReference type="EMBL" id="BSXW01000527">
    <property type="protein sequence ID" value="GMF24752.1"/>
    <property type="molecule type" value="Genomic_DNA"/>
</dbReference>
<comment type="function">
    <text evidence="6">Adds a myristoyl group to the N-terminal glycine residue of certain cellular proteins. Myristoylates adenylate kinase AK2. During the asexual blood stage, may myristoylate proteins such as ARO, CDPK1 and GAP45. Probably by mediating protein myristoylation, plays a role in the assembly of the inner membrane complex during the early stages of schizogony and in the formation of rhoptries in the late stages and thus merozoite egress.</text>
</comment>
<keyword evidence="4 8" id="KW-0808">Transferase</keyword>
<dbReference type="SUPFAM" id="SSF55729">
    <property type="entry name" value="Acyl-CoA N-acyltransferases (Nat)"/>
    <property type="match status" value="2"/>
</dbReference>
<comment type="caution">
    <text evidence="13">The sequence shown here is derived from an EMBL/GenBank/DDBJ whole genome shotgun (WGS) entry which is preliminary data.</text>
</comment>